<dbReference type="AlphaFoldDB" id="A0A0L0N3R3"/>
<dbReference type="OrthoDB" id="429813at2759"/>
<dbReference type="InterPro" id="IPR003819">
    <property type="entry name" value="TauD/TfdA-like"/>
</dbReference>
<feature type="domain" description="TauD/TfdA-like" evidence="2">
    <location>
        <begin position="395"/>
        <end position="654"/>
    </location>
</feature>
<accession>A0A0L0N3R3</accession>
<dbReference type="STRING" id="1163406.A0A0L0N3R3"/>
<dbReference type="SMR" id="A0A0L0N3R3"/>
<protein>
    <submittedName>
        <fullName evidence="3">Spore wall maturation protein DIT1</fullName>
    </submittedName>
</protein>
<comment type="caution">
    <text evidence="3">The sequence shown here is derived from an EMBL/GenBank/DDBJ whole genome shotgun (WGS) entry which is preliminary data.</text>
</comment>
<dbReference type="Gene3D" id="3.60.130.10">
    <property type="entry name" value="Clavaminate synthase-like"/>
    <property type="match status" value="1"/>
</dbReference>
<evidence type="ECO:0000313" key="3">
    <source>
        <dbReference type="EMBL" id="KND88639.1"/>
    </source>
</evidence>
<keyword evidence="4" id="KW-1185">Reference proteome</keyword>
<dbReference type="PANTHER" id="PTHR37285:SF5">
    <property type="entry name" value="SPORE WALL MATURATION PROTEIN DIT1"/>
    <property type="match status" value="1"/>
</dbReference>
<evidence type="ECO:0000313" key="4">
    <source>
        <dbReference type="Proteomes" id="UP000036947"/>
    </source>
</evidence>
<dbReference type="Pfam" id="PF02668">
    <property type="entry name" value="TauD"/>
    <property type="match status" value="1"/>
</dbReference>
<proteinExistence type="predicted"/>
<dbReference type="PANTHER" id="PTHR37285">
    <property type="entry name" value="SPORE WALL MATURATION PROTEIN DIT1"/>
    <property type="match status" value="1"/>
</dbReference>
<reference evidence="3 4" key="1">
    <citation type="journal article" date="2015" name="BMC Genomics">
        <title>The genome of the truffle-parasite Tolypocladium ophioglossoides and the evolution of antifungal peptaibiotics.</title>
        <authorList>
            <person name="Quandt C.A."/>
            <person name="Bushley K.E."/>
            <person name="Spatafora J.W."/>
        </authorList>
    </citation>
    <scope>NUCLEOTIDE SEQUENCE [LARGE SCALE GENOMIC DNA]</scope>
    <source>
        <strain evidence="3 4">CBS 100239</strain>
    </source>
</reference>
<evidence type="ECO:0000259" key="2">
    <source>
        <dbReference type="Pfam" id="PF02668"/>
    </source>
</evidence>
<dbReference type="InterPro" id="IPR042098">
    <property type="entry name" value="TauD-like_sf"/>
</dbReference>
<gene>
    <name evidence="3" type="ORF">TOPH_06674</name>
</gene>
<name>A0A0L0N3R3_TOLOC</name>
<dbReference type="Pfam" id="PF05141">
    <property type="entry name" value="DIT1_PvcA"/>
    <property type="match status" value="1"/>
</dbReference>
<organism evidence="3 4">
    <name type="scientific">Tolypocladium ophioglossoides (strain CBS 100239)</name>
    <name type="common">Snaketongue truffleclub</name>
    <name type="synonym">Elaphocordyceps ophioglossoides</name>
    <dbReference type="NCBI Taxonomy" id="1163406"/>
    <lineage>
        <taxon>Eukaryota</taxon>
        <taxon>Fungi</taxon>
        <taxon>Dikarya</taxon>
        <taxon>Ascomycota</taxon>
        <taxon>Pezizomycotina</taxon>
        <taxon>Sordariomycetes</taxon>
        <taxon>Hypocreomycetidae</taxon>
        <taxon>Hypocreales</taxon>
        <taxon>Ophiocordycipitaceae</taxon>
        <taxon>Tolypocladium</taxon>
    </lineage>
</organism>
<dbReference type="InterPro" id="IPR007817">
    <property type="entry name" value="Isocyanide_synthase_DIT1"/>
</dbReference>
<dbReference type="GO" id="GO:0016491">
    <property type="term" value="F:oxidoreductase activity"/>
    <property type="evidence" value="ECO:0007669"/>
    <property type="project" value="UniProtKB-KW"/>
</dbReference>
<sequence length="657" mass="73317">MPIAIGTGNQPAELLDAQISDIEFAGGGFNLESLSGSLPTMVDTTALNHASKILHIIDRYRLKRSPVAPAKADEGALRFLAVIYSHVRAGEVVPMCLPAFPFKSPNTSTKVLGKLPDRAEELALAHLNGLCLAIADVYPPGAKLTIISDGLVYNDLLGVPDKDVWAYGETLRALAVEKSYDNIVFSRLRDLVSIALPEQIDEMTYVANASNFRRALLNTFSRPDWEWKTVSQSEDVCLTYRGYIKFLETDLADVFPLQDDRSKTRYKRGIEYIAKEMMARGDAFASAVRQKYKDHVRLSIHPSTGAAKLSISPLPTTSMYTTPWHCAVGFRLDGTVVSGMRSDFDNDDTMELVHENGKPSYFREKSDLLSWGEGKGGITCQPIYPSGWMIRPANGPKAMNIDDVDANKVRSLSEINSPVIMRGIFNKPNEDVFIEKSKQFGEPLPWKFGLLLKVKDHGADTRGLNNVLSAEWMPFHFDGLFKTVKKVNERGEETLVSTPPRFQFFAGATASPRHTGFTLFSSSTMVFKHLPPWITAESLAGKTWSVSTPSFDHIVLEGIPLIASHPTTGKPCLRYHEPWPQSKTKFDETIVKIEGHDEVESTAICEAINSALHDRRVAYYHTWEKGDLVVSDNILMMHTRSDFNAGSDRELWRIHFE</sequence>
<dbReference type="Proteomes" id="UP000036947">
    <property type="component" value="Unassembled WGS sequence"/>
</dbReference>
<dbReference type="EMBL" id="LFRF01000024">
    <property type="protein sequence ID" value="KND88639.1"/>
    <property type="molecule type" value="Genomic_DNA"/>
</dbReference>
<keyword evidence="1" id="KW-0560">Oxidoreductase</keyword>
<evidence type="ECO:0000256" key="1">
    <source>
        <dbReference type="ARBA" id="ARBA00023002"/>
    </source>
</evidence>
<dbReference type="SUPFAM" id="SSF51197">
    <property type="entry name" value="Clavaminate synthase-like"/>
    <property type="match status" value="1"/>
</dbReference>